<keyword evidence="1" id="KW-0472">Membrane</keyword>
<keyword evidence="4" id="KW-1185">Reference proteome</keyword>
<protein>
    <recommendedName>
        <fullName evidence="2">Signal transduction histidine kinase internal region domain-containing protein</fullName>
    </recommendedName>
</protein>
<sequence>MQNKNFFLHLLGSIAFLSLPILLSPDVNTGWNLFRINPFLNHFSQQFFLLILFYINYYWLIPNYFFGKNPTLYYYLFNGLFLALILTIPSYFFPFHMGENKLPPNAMMGEIPSMKSFPEPKNGFFGPFMEGGIFKAGLILGLSYLLKMNQRFSELKNEKLSAEVSYLKAQINPHFLFNTLNSLYALTLQKSDEASKAVLKLSGIMRYVVVESSKEHVSLSKEINYIQDYIELQKLRLDESVNLKVNIEGDSNNKQIAPLVLIPFIENAFKYGINPDEQSYISILIKIFENELYLEVENSIVNAEISEEFKTEQGIENTLKRLEFIYPKKHQFRVFESETVYTIQLKIYLE</sequence>
<dbReference type="RefSeq" id="WP_129460612.1">
    <property type="nucleotide sequence ID" value="NZ_SBKN01000001.1"/>
</dbReference>
<gene>
    <name evidence="3" type="ORF">EQG61_04090</name>
</gene>
<dbReference type="SUPFAM" id="SSF55874">
    <property type="entry name" value="ATPase domain of HSP90 chaperone/DNA topoisomerase II/histidine kinase"/>
    <property type="match status" value="1"/>
</dbReference>
<dbReference type="EMBL" id="SBKN01000001">
    <property type="protein sequence ID" value="RXR24634.1"/>
    <property type="molecule type" value="Genomic_DNA"/>
</dbReference>
<dbReference type="InterPro" id="IPR010559">
    <property type="entry name" value="Sig_transdc_His_kin_internal"/>
</dbReference>
<evidence type="ECO:0000313" key="3">
    <source>
        <dbReference type="EMBL" id="RXR24634.1"/>
    </source>
</evidence>
<dbReference type="GO" id="GO:0016020">
    <property type="term" value="C:membrane"/>
    <property type="evidence" value="ECO:0007669"/>
    <property type="project" value="InterPro"/>
</dbReference>
<name>A0A4Q1KDT1_9FLAO</name>
<evidence type="ECO:0000259" key="2">
    <source>
        <dbReference type="Pfam" id="PF06580"/>
    </source>
</evidence>
<dbReference type="InterPro" id="IPR050640">
    <property type="entry name" value="Bact_2-comp_sensor_kinase"/>
</dbReference>
<keyword evidence="1" id="KW-0812">Transmembrane</keyword>
<dbReference type="PANTHER" id="PTHR34220:SF7">
    <property type="entry name" value="SENSOR HISTIDINE KINASE YPDA"/>
    <property type="match status" value="1"/>
</dbReference>
<dbReference type="OrthoDB" id="9809908at2"/>
<feature type="transmembrane region" description="Helical" evidence="1">
    <location>
        <begin position="7"/>
        <end position="23"/>
    </location>
</feature>
<comment type="caution">
    <text evidence="3">The sequence shown here is derived from an EMBL/GenBank/DDBJ whole genome shotgun (WGS) entry which is preliminary data.</text>
</comment>
<dbReference type="Proteomes" id="UP000289857">
    <property type="component" value="Unassembled WGS sequence"/>
</dbReference>
<dbReference type="GO" id="GO:0000155">
    <property type="term" value="F:phosphorelay sensor kinase activity"/>
    <property type="evidence" value="ECO:0007669"/>
    <property type="project" value="InterPro"/>
</dbReference>
<feature type="transmembrane region" description="Helical" evidence="1">
    <location>
        <begin position="43"/>
        <end position="60"/>
    </location>
</feature>
<proteinExistence type="predicted"/>
<accession>A0A4Q1KDT1</accession>
<feature type="domain" description="Signal transduction histidine kinase internal region" evidence="2">
    <location>
        <begin position="162"/>
        <end position="240"/>
    </location>
</feature>
<feature type="transmembrane region" description="Helical" evidence="1">
    <location>
        <begin position="124"/>
        <end position="146"/>
    </location>
</feature>
<dbReference type="InterPro" id="IPR036890">
    <property type="entry name" value="HATPase_C_sf"/>
</dbReference>
<evidence type="ECO:0000256" key="1">
    <source>
        <dbReference type="SAM" id="Phobius"/>
    </source>
</evidence>
<reference evidence="4" key="1">
    <citation type="submission" date="2019-01" db="EMBL/GenBank/DDBJ databases">
        <title>Cytophagaceae bacterium strain CAR-16.</title>
        <authorList>
            <person name="Chen W.-M."/>
        </authorList>
    </citation>
    <scope>NUCLEOTIDE SEQUENCE [LARGE SCALE GENOMIC DNA]</scope>
    <source>
        <strain evidence="4">WWJ-16</strain>
    </source>
</reference>
<organism evidence="3 4">
    <name type="scientific">Flavobacterium stagni</name>
    <dbReference type="NCBI Taxonomy" id="2506421"/>
    <lineage>
        <taxon>Bacteria</taxon>
        <taxon>Pseudomonadati</taxon>
        <taxon>Bacteroidota</taxon>
        <taxon>Flavobacteriia</taxon>
        <taxon>Flavobacteriales</taxon>
        <taxon>Flavobacteriaceae</taxon>
        <taxon>Flavobacterium</taxon>
    </lineage>
</organism>
<dbReference type="AlphaFoldDB" id="A0A4Q1KDT1"/>
<dbReference type="PANTHER" id="PTHR34220">
    <property type="entry name" value="SENSOR HISTIDINE KINASE YPDA"/>
    <property type="match status" value="1"/>
</dbReference>
<dbReference type="Pfam" id="PF06580">
    <property type="entry name" value="His_kinase"/>
    <property type="match status" value="1"/>
</dbReference>
<evidence type="ECO:0000313" key="4">
    <source>
        <dbReference type="Proteomes" id="UP000289857"/>
    </source>
</evidence>
<feature type="transmembrane region" description="Helical" evidence="1">
    <location>
        <begin position="72"/>
        <end position="93"/>
    </location>
</feature>
<keyword evidence="1" id="KW-1133">Transmembrane helix</keyword>